<dbReference type="Pfam" id="PF20250">
    <property type="entry name" value="FapA_N"/>
    <property type="match status" value="1"/>
</dbReference>
<dbReference type="InterPro" id="IPR046865">
    <property type="entry name" value="FapA_b_solenoid"/>
</dbReference>
<proteinExistence type="predicted"/>
<dbReference type="EMBL" id="CP008849">
    <property type="protein sequence ID" value="AIF98693.1"/>
    <property type="molecule type" value="Genomic_DNA"/>
</dbReference>
<dbReference type="eggNOG" id="COG1315">
    <property type="taxonomic scope" value="Bacteria"/>
</dbReference>
<evidence type="ECO:0000256" key="1">
    <source>
        <dbReference type="SAM" id="Coils"/>
    </source>
</evidence>
<gene>
    <name evidence="3" type="ORF">EP13_08345</name>
</gene>
<dbReference type="PANTHER" id="PTHR38032">
    <property type="entry name" value="POLYMERASE-RELATED"/>
    <property type="match status" value="1"/>
</dbReference>
<dbReference type="AlphaFoldDB" id="A0A075NYS7"/>
<dbReference type="InterPro" id="IPR005646">
    <property type="entry name" value="FapA"/>
</dbReference>
<feature type="coiled-coil region" evidence="1">
    <location>
        <begin position="427"/>
        <end position="461"/>
    </location>
</feature>
<sequence>MNGVTISFDKTRTYINLSLSPSEFNKEVDERAIKLELEKGETKRLFVSDTALKSACDTANHYFKTGDGTVVQERIGERKNAEVVYRIPEDGMSANLVLTTPYGGKLPSLGTLKSLALKNNIRRGLGTKIIQSMLKEAKTAPPGTIIEKTVAKGLPARNGRSSRFIPLVPNALERVLRPQTGAGERVDMRNLGEVICVKANVPVLRRTEPTPGRTGFDVKGNLLDPKPGEWVEFRHGKGTAQSDSDQNILVSTIAGMPKYQDQTMNIDDTFICSGVNVGTGHVTYEGAVLVNGDVTEKMEIKAKGDVTINGFVESARIESDGDIIITEGAMGKVNDNPGEFNCQLIAAGSVHVQHGQGIDIQCAGNITIGRQLAYSRLRCAGSVTVGNIDNPMGNLFACDIISQDKVEAGTLGAISGSTLQVDFSPGFNLLIERKEALDELLRQIRENNSKHKEKINILKSKKVPKELKAKVADALEMFNNESALLEWIESKVLEVKETKDRYHSDIKLIANKRLYPGVSAKLNNRAWRSDREYDRSRVKFEGHQWSCEPMIS</sequence>
<dbReference type="Pfam" id="PF03961">
    <property type="entry name" value="FapA"/>
    <property type="match status" value="1"/>
</dbReference>
<dbReference type="Proteomes" id="UP000056090">
    <property type="component" value="Chromosome"/>
</dbReference>
<evidence type="ECO:0000259" key="2">
    <source>
        <dbReference type="Pfam" id="PF20250"/>
    </source>
</evidence>
<keyword evidence="4" id="KW-1185">Reference proteome</keyword>
<reference evidence="3 4" key="1">
    <citation type="submission" date="2014-06" db="EMBL/GenBank/DDBJ databases">
        <title>Genomes of Alteromonas australica, a world apart.</title>
        <authorList>
            <person name="Gonzaga A."/>
            <person name="Lopez-Perez M."/>
            <person name="Rodriguez-Valera F."/>
        </authorList>
    </citation>
    <scope>NUCLEOTIDE SEQUENCE [LARGE SCALE GENOMIC DNA]</scope>
    <source>
        <strain evidence="3 4">H 17</strain>
    </source>
</reference>
<accession>A0A075NYS7</accession>
<name>A0A075NYS7_9ALTE</name>
<keyword evidence="1" id="KW-0175">Coiled coil</keyword>
<dbReference type="GeneID" id="78254922"/>
<evidence type="ECO:0000313" key="3">
    <source>
        <dbReference type="EMBL" id="AIF98693.1"/>
    </source>
</evidence>
<dbReference type="KEGG" id="aal:EP13_08345"/>
<organism evidence="3 4">
    <name type="scientific">Alteromonas australica</name>
    <dbReference type="NCBI Taxonomy" id="589873"/>
    <lineage>
        <taxon>Bacteria</taxon>
        <taxon>Pseudomonadati</taxon>
        <taxon>Pseudomonadota</taxon>
        <taxon>Gammaproteobacteria</taxon>
        <taxon>Alteromonadales</taxon>
        <taxon>Alteromonadaceae</taxon>
        <taxon>Alteromonas/Salinimonas group</taxon>
        <taxon>Alteromonas</taxon>
    </lineage>
</organism>
<dbReference type="PANTHER" id="PTHR38032:SF1">
    <property type="entry name" value="RNA-BINDING PROTEIN KHPB N-TERMINAL DOMAIN-CONTAINING PROTEIN"/>
    <property type="match status" value="1"/>
</dbReference>
<protein>
    <recommendedName>
        <fullName evidence="2">Flagellar Assembly Protein A N-terminal region domain-containing protein</fullName>
    </recommendedName>
</protein>
<dbReference type="InterPro" id="IPR046866">
    <property type="entry name" value="FapA_N"/>
</dbReference>
<dbReference type="RefSeq" id="WP_044056859.1">
    <property type="nucleotide sequence ID" value="NZ_CBCSKJ010000001.1"/>
</dbReference>
<feature type="domain" description="Flagellar Assembly Protein A N-terminal region" evidence="2">
    <location>
        <begin position="86"/>
        <end position="261"/>
    </location>
</feature>
<evidence type="ECO:0000313" key="4">
    <source>
        <dbReference type="Proteomes" id="UP000056090"/>
    </source>
</evidence>